<keyword evidence="3" id="KW-1185">Reference proteome</keyword>
<organism evidence="2 3">
    <name type="scientific">Sporosarcina psychrophila</name>
    <name type="common">Bacillus psychrophilus</name>
    <dbReference type="NCBI Taxonomy" id="1476"/>
    <lineage>
        <taxon>Bacteria</taxon>
        <taxon>Bacillati</taxon>
        <taxon>Bacillota</taxon>
        <taxon>Bacilli</taxon>
        <taxon>Bacillales</taxon>
        <taxon>Caryophanaceae</taxon>
        <taxon>Sporosarcina</taxon>
    </lineage>
</organism>
<dbReference type="PROSITE" id="PS51186">
    <property type="entry name" value="GNAT"/>
    <property type="match status" value="1"/>
</dbReference>
<protein>
    <submittedName>
        <fullName evidence="2">RimJ/RimL family protein N-acetyltransferase</fullName>
    </submittedName>
</protein>
<gene>
    <name evidence="2" type="ORF">ABIC55_002740</name>
</gene>
<proteinExistence type="predicted"/>
<evidence type="ECO:0000313" key="3">
    <source>
        <dbReference type="Proteomes" id="UP001549104"/>
    </source>
</evidence>
<dbReference type="SUPFAM" id="SSF55729">
    <property type="entry name" value="Acyl-CoA N-acyltransferases (Nat)"/>
    <property type="match status" value="1"/>
</dbReference>
<evidence type="ECO:0000313" key="2">
    <source>
        <dbReference type="EMBL" id="MET3657653.1"/>
    </source>
</evidence>
<evidence type="ECO:0000259" key="1">
    <source>
        <dbReference type="PROSITE" id="PS51186"/>
    </source>
</evidence>
<reference evidence="2 3" key="1">
    <citation type="submission" date="2024-06" db="EMBL/GenBank/DDBJ databases">
        <title>Sorghum-associated microbial communities from plants grown in Nebraska, USA.</title>
        <authorList>
            <person name="Schachtman D."/>
        </authorList>
    </citation>
    <scope>NUCLEOTIDE SEQUENCE [LARGE SCALE GENOMIC DNA]</scope>
    <source>
        <strain evidence="2 3">1288</strain>
    </source>
</reference>
<comment type="caution">
    <text evidence="2">The sequence shown here is derived from an EMBL/GenBank/DDBJ whole genome shotgun (WGS) entry which is preliminary data.</text>
</comment>
<feature type="domain" description="N-acetyltransferase" evidence="1">
    <location>
        <begin position="11"/>
        <end position="176"/>
    </location>
</feature>
<dbReference type="Proteomes" id="UP001549104">
    <property type="component" value="Unassembled WGS sequence"/>
</dbReference>
<dbReference type="InterPro" id="IPR016181">
    <property type="entry name" value="Acyl_CoA_acyltransferase"/>
</dbReference>
<dbReference type="RefSeq" id="WP_340741144.1">
    <property type="nucleotide sequence ID" value="NZ_JBEPME010000003.1"/>
</dbReference>
<dbReference type="PANTHER" id="PTHR43610:SF1">
    <property type="entry name" value="N-ACETYLTRANSFERASE DOMAIN-CONTAINING PROTEIN"/>
    <property type="match status" value="1"/>
</dbReference>
<accession>A0ABV2KC76</accession>
<dbReference type="Pfam" id="PF13302">
    <property type="entry name" value="Acetyltransf_3"/>
    <property type="match status" value="1"/>
</dbReference>
<name>A0ABV2KC76_SPOPS</name>
<dbReference type="PANTHER" id="PTHR43610">
    <property type="entry name" value="BLL6696 PROTEIN"/>
    <property type="match status" value="1"/>
</dbReference>
<sequence length="195" mass="22930">METIQLYGDAVVLRPMIKNDVDGIYAHCQDERIWTHMLDTLKTKEDVQTYIEQALVNRETGTEYPFVIVLRATNEIIGSTRFFDISTAHKRLEIGHTWLHPSFWRTNINTECKYLLLSYCFNQLQFQRVQLKTGHENSQSQKAIERIGAKKEGVLRNHMIRPNGTVRHTVMYSVIEEDWPEVKQRIEGLMESYQK</sequence>
<dbReference type="EMBL" id="JBEPME010000003">
    <property type="protein sequence ID" value="MET3657653.1"/>
    <property type="molecule type" value="Genomic_DNA"/>
</dbReference>
<dbReference type="Gene3D" id="3.40.630.30">
    <property type="match status" value="1"/>
</dbReference>
<dbReference type="InterPro" id="IPR000182">
    <property type="entry name" value="GNAT_dom"/>
</dbReference>